<dbReference type="PANTHER" id="PTHR22893">
    <property type="entry name" value="NADH OXIDOREDUCTASE-RELATED"/>
    <property type="match status" value="1"/>
</dbReference>
<dbReference type="PANTHER" id="PTHR22893:SF91">
    <property type="entry name" value="NADPH DEHYDROGENASE 2-RELATED"/>
    <property type="match status" value="1"/>
</dbReference>
<dbReference type="SUPFAM" id="SSF51395">
    <property type="entry name" value="FMN-linked oxidoreductases"/>
    <property type="match status" value="1"/>
</dbReference>
<dbReference type="GO" id="GO:0016491">
    <property type="term" value="F:oxidoreductase activity"/>
    <property type="evidence" value="ECO:0007669"/>
    <property type="project" value="InterPro"/>
</dbReference>
<dbReference type="InterPro" id="IPR045247">
    <property type="entry name" value="Oye-like"/>
</dbReference>
<protein>
    <submittedName>
        <fullName evidence="2">Alkene reductase</fullName>
    </submittedName>
</protein>
<evidence type="ECO:0000313" key="3">
    <source>
        <dbReference type="Proteomes" id="UP000632289"/>
    </source>
</evidence>
<name>A0A927F2B8_9ACTN</name>
<dbReference type="InterPro" id="IPR001155">
    <property type="entry name" value="OxRdtase_FMN_N"/>
</dbReference>
<reference evidence="2" key="1">
    <citation type="submission" date="2020-09" db="EMBL/GenBank/DDBJ databases">
        <title>Secondary metabolite and genome analysis of marine Streptomyces chumphonensis KK1-2T.</title>
        <authorList>
            <person name="Phongsopitanun W."/>
            <person name="Kanchanasin P."/>
            <person name="Pittayakhajonwut P."/>
            <person name="Suwanborirux K."/>
            <person name="Tanasupawat S."/>
        </authorList>
    </citation>
    <scope>NUCLEOTIDE SEQUENCE</scope>
    <source>
        <strain evidence="2">KK1-2</strain>
    </source>
</reference>
<dbReference type="AlphaFoldDB" id="A0A927F2B8"/>
<comment type="caution">
    <text evidence="2">The sequence shown here is derived from an EMBL/GenBank/DDBJ whole genome shotgun (WGS) entry which is preliminary data.</text>
</comment>
<dbReference type="RefSeq" id="WP_191211480.1">
    <property type="nucleotide sequence ID" value="NZ_BAABKL010000041.1"/>
</dbReference>
<dbReference type="EMBL" id="JACXYU010000014">
    <property type="protein sequence ID" value="MBD3934188.1"/>
    <property type="molecule type" value="Genomic_DNA"/>
</dbReference>
<feature type="domain" description="NADH:flavin oxidoreductase/NADH oxidase N-terminal" evidence="1">
    <location>
        <begin position="10"/>
        <end position="340"/>
    </location>
</feature>
<evidence type="ECO:0000259" key="1">
    <source>
        <dbReference type="Pfam" id="PF00724"/>
    </source>
</evidence>
<organism evidence="2 3">
    <name type="scientific">Streptomyces chumphonensis</name>
    <dbReference type="NCBI Taxonomy" id="1214925"/>
    <lineage>
        <taxon>Bacteria</taxon>
        <taxon>Bacillati</taxon>
        <taxon>Actinomycetota</taxon>
        <taxon>Actinomycetes</taxon>
        <taxon>Kitasatosporales</taxon>
        <taxon>Streptomycetaceae</taxon>
        <taxon>Streptomyces</taxon>
    </lineage>
</organism>
<dbReference type="Gene3D" id="3.20.20.70">
    <property type="entry name" value="Aldolase class I"/>
    <property type="match status" value="1"/>
</dbReference>
<dbReference type="CDD" id="cd02933">
    <property type="entry name" value="OYE_like_FMN"/>
    <property type="match status" value="1"/>
</dbReference>
<accession>A0A927F2B8</accession>
<proteinExistence type="predicted"/>
<gene>
    <name evidence="2" type="ORF">IF129_21825</name>
</gene>
<dbReference type="Proteomes" id="UP000632289">
    <property type="component" value="Unassembled WGS sequence"/>
</dbReference>
<dbReference type="InterPro" id="IPR013785">
    <property type="entry name" value="Aldolase_TIM"/>
</dbReference>
<sequence length="385" mass="39990">MTHTTTPSPLLEPARLGALDLPNRLVMAPLTRNRADADGVPGPLMATYYAQRATAGLIIAEATTPNAVGRTYPGTPAIHTAAQIAGWRRVTDAVRAAGGRMFLQLQHGGRVGHPDTSGLTPLAPSPVPLPETIHTPGGRRPAVVPRAMTADDVRATVTDFARAARSAVEAGFAGVEVHAANGHLLHQFIARGTNLRTDAYGGTVEGRVRFPVEVVRAVAEAIGPGRVGVRVSPGATFNGIEESASDEVYPALVAALARIGPVYLHHEFADPDRPPFRTLRAAWPGTLIANPALGAGAPPPDGGRAAGEALLQAGADLVSLGRAFLANPDLVERLRLGAPLNALRERHMMYVGGATGYTDYPTLAPARAGAVRGEGPVAGPGTTRH</sequence>
<dbReference type="GO" id="GO:0010181">
    <property type="term" value="F:FMN binding"/>
    <property type="evidence" value="ECO:0007669"/>
    <property type="project" value="InterPro"/>
</dbReference>
<evidence type="ECO:0000313" key="2">
    <source>
        <dbReference type="EMBL" id="MBD3934188.1"/>
    </source>
</evidence>
<dbReference type="Pfam" id="PF00724">
    <property type="entry name" value="Oxidored_FMN"/>
    <property type="match status" value="1"/>
</dbReference>
<keyword evidence="3" id="KW-1185">Reference proteome</keyword>